<dbReference type="EMBL" id="JAOCKG010000011">
    <property type="protein sequence ID" value="MDH2053092.1"/>
    <property type="molecule type" value="Genomic_DNA"/>
</dbReference>
<evidence type="ECO:0000313" key="5">
    <source>
        <dbReference type="EMBL" id="MDH2053092.1"/>
    </source>
</evidence>
<dbReference type="Gene3D" id="3.40.50.150">
    <property type="entry name" value="Vaccinia Virus protein VP39"/>
    <property type="match status" value="1"/>
</dbReference>
<evidence type="ECO:0000259" key="4">
    <source>
        <dbReference type="Pfam" id="PF13649"/>
    </source>
</evidence>
<gene>
    <name evidence="5" type="ORF">N5K24_21985</name>
</gene>
<organism evidence="5 6">
    <name type="scientific">Achromobacter marplatensis</name>
    <dbReference type="NCBI Taxonomy" id="470868"/>
    <lineage>
        <taxon>Bacteria</taxon>
        <taxon>Pseudomonadati</taxon>
        <taxon>Pseudomonadota</taxon>
        <taxon>Betaproteobacteria</taxon>
        <taxon>Burkholderiales</taxon>
        <taxon>Alcaligenaceae</taxon>
        <taxon>Achromobacter</taxon>
    </lineage>
</organism>
<dbReference type="Proteomes" id="UP001161276">
    <property type="component" value="Unassembled WGS sequence"/>
</dbReference>
<dbReference type="PANTHER" id="PTHR43464:SF19">
    <property type="entry name" value="UBIQUINONE BIOSYNTHESIS O-METHYLTRANSFERASE, MITOCHONDRIAL"/>
    <property type="match status" value="1"/>
</dbReference>
<dbReference type="PANTHER" id="PTHR43464">
    <property type="entry name" value="METHYLTRANSFERASE"/>
    <property type="match status" value="1"/>
</dbReference>
<dbReference type="InterPro" id="IPR041698">
    <property type="entry name" value="Methyltransf_25"/>
</dbReference>
<keyword evidence="1 5" id="KW-0489">Methyltransferase</keyword>
<proteinExistence type="predicted"/>
<dbReference type="CDD" id="cd02440">
    <property type="entry name" value="AdoMet_MTases"/>
    <property type="match status" value="1"/>
</dbReference>
<evidence type="ECO:0000256" key="3">
    <source>
        <dbReference type="ARBA" id="ARBA00022691"/>
    </source>
</evidence>
<dbReference type="AlphaFoldDB" id="A0AA42WFS8"/>
<dbReference type="RefSeq" id="WP_280028538.1">
    <property type="nucleotide sequence ID" value="NZ_JAOCKG010000011.1"/>
</dbReference>
<evidence type="ECO:0000313" key="6">
    <source>
        <dbReference type="Proteomes" id="UP001161276"/>
    </source>
</evidence>
<keyword evidence="2" id="KW-0808">Transferase</keyword>
<evidence type="ECO:0000256" key="2">
    <source>
        <dbReference type="ARBA" id="ARBA00022679"/>
    </source>
</evidence>
<feature type="domain" description="Methyltransferase" evidence="4">
    <location>
        <begin position="23"/>
        <end position="114"/>
    </location>
</feature>
<dbReference type="SUPFAM" id="SSF53335">
    <property type="entry name" value="S-adenosyl-L-methionine-dependent methyltransferases"/>
    <property type="match status" value="1"/>
</dbReference>
<dbReference type="GO" id="GO:0032259">
    <property type="term" value="P:methylation"/>
    <property type="evidence" value="ECO:0007669"/>
    <property type="project" value="UniProtKB-KW"/>
</dbReference>
<reference evidence="5" key="1">
    <citation type="submission" date="2022-09" db="EMBL/GenBank/DDBJ databases">
        <title>Intensive care unit water sources are persistently colonized with multi-drug resistant bacteria and are the site of extensive horizontal gene transfer of antibiotic resistance genes.</title>
        <authorList>
            <person name="Diorio-Toth L."/>
        </authorList>
    </citation>
    <scope>NUCLEOTIDE SEQUENCE</scope>
    <source>
        <strain evidence="5">GD03676</strain>
    </source>
</reference>
<dbReference type="GO" id="GO:0008168">
    <property type="term" value="F:methyltransferase activity"/>
    <property type="evidence" value="ECO:0007669"/>
    <property type="project" value="UniProtKB-KW"/>
</dbReference>
<protein>
    <submittedName>
        <fullName evidence="5">Class I SAM-dependent methyltransferase</fullName>
    </submittedName>
</protein>
<sequence length="192" mass="21349">MFPDPWLDRWLPLILERAGNAPVLEVGCGHGDDTVTLARAGLAVTAFDLSPANVAIAAARAPTARIEQRDVRAPLPETPTPFGAVIASLSLHYFPWSETTAIVDRIRECLRPAGLLLCRLNATDDHHFGAGSGTQIDENFYVVNNQPKRFFDKQAIERLFAQGWLQLSLEPRTTRKYFKQKALWEVVLEKAG</sequence>
<dbReference type="InterPro" id="IPR029063">
    <property type="entry name" value="SAM-dependent_MTases_sf"/>
</dbReference>
<evidence type="ECO:0000256" key="1">
    <source>
        <dbReference type="ARBA" id="ARBA00022603"/>
    </source>
</evidence>
<accession>A0AA42WFS8</accession>
<dbReference type="Pfam" id="PF13649">
    <property type="entry name" value="Methyltransf_25"/>
    <property type="match status" value="1"/>
</dbReference>
<keyword evidence="3" id="KW-0949">S-adenosyl-L-methionine</keyword>
<comment type="caution">
    <text evidence="5">The sequence shown here is derived from an EMBL/GenBank/DDBJ whole genome shotgun (WGS) entry which is preliminary data.</text>
</comment>
<name>A0AA42WFS8_9BURK</name>